<feature type="transmembrane region" description="Helical" evidence="1">
    <location>
        <begin position="14"/>
        <end position="34"/>
    </location>
</feature>
<evidence type="ECO:0000313" key="3">
    <source>
        <dbReference type="Proteomes" id="UP000306985"/>
    </source>
</evidence>
<dbReference type="EMBL" id="SZZH01000003">
    <property type="protein sequence ID" value="TKV58459.1"/>
    <property type="molecule type" value="Genomic_DNA"/>
</dbReference>
<sequence>MDDLRVRLHRRRQWYWLTTALIVVAVSLFIWGLWWATGLYSDSDTVAWATILFFQPGSILIVGTGTGAGLWLTFHNLYRAQVRDAQFWRTRSISTFGWYEAWADDPSGSVDPWWDLRHRLFLQLFVHPDRSVPGYLTRGTDLVATGGCSAEDLHTVGAHLDLLLHRALALGVDHPAVRAALRPVPADELLRGWRRRHWEVHDPAAAHALLAPDLASGRPPAALIDRYREIMRAAGSPP</sequence>
<protein>
    <submittedName>
        <fullName evidence="2">Uncharacterized protein</fullName>
    </submittedName>
</protein>
<evidence type="ECO:0000256" key="1">
    <source>
        <dbReference type="SAM" id="Phobius"/>
    </source>
</evidence>
<dbReference type="RefSeq" id="WP_137450122.1">
    <property type="nucleotide sequence ID" value="NZ_SZZH01000003.1"/>
</dbReference>
<feature type="transmembrane region" description="Helical" evidence="1">
    <location>
        <begin position="46"/>
        <end position="74"/>
    </location>
</feature>
<keyword evidence="1" id="KW-1133">Transmembrane helix</keyword>
<gene>
    <name evidence="2" type="ORF">FDO65_12915</name>
</gene>
<keyword evidence="1" id="KW-0812">Transmembrane</keyword>
<keyword evidence="3" id="KW-1185">Reference proteome</keyword>
<organism evidence="2 3">
    <name type="scientific">Nakamurella flava</name>
    <dbReference type="NCBI Taxonomy" id="2576308"/>
    <lineage>
        <taxon>Bacteria</taxon>
        <taxon>Bacillati</taxon>
        <taxon>Actinomycetota</taxon>
        <taxon>Actinomycetes</taxon>
        <taxon>Nakamurellales</taxon>
        <taxon>Nakamurellaceae</taxon>
        <taxon>Nakamurella</taxon>
    </lineage>
</organism>
<comment type="caution">
    <text evidence="2">The sequence shown here is derived from an EMBL/GenBank/DDBJ whole genome shotgun (WGS) entry which is preliminary data.</text>
</comment>
<dbReference type="AlphaFoldDB" id="A0A4U6QEQ8"/>
<dbReference type="Proteomes" id="UP000306985">
    <property type="component" value="Unassembled WGS sequence"/>
</dbReference>
<proteinExistence type="predicted"/>
<reference evidence="2 3" key="1">
    <citation type="submission" date="2019-05" db="EMBL/GenBank/DDBJ databases">
        <title>Nakamurella sp. N5BH11, whole genome shotgun sequence.</title>
        <authorList>
            <person name="Tuo L."/>
        </authorList>
    </citation>
    <scope>NUCLEOTIDE SEQUENCE [LARGE SCALE GENOMIC DNA]</scope>
    <source>
        <strain evidence="2 3">N5BH11</strain>
    </source>
</reference>
<name>A0A4U6QEQ8_9ACTN</name>
<evidence type="ECO:0000313" key="2">
    <source>
        <dbReference type="EMBL" id="TKV58459.1"/>
    </source>
</evidence>
<keyword evidence="1" id="KW-0472">Membrane</keyword>
<accession>A0A4U6QEQ8</accession>